<dbReference type="Proteomes" id="UP000553632">
    <property type="component" value="Unassembled WGS sequence"/>
</dbReference>
<comment type="caution">
    <text evidence="1">The sequence shown here is derived from an EMBL/GenBank/DDBJ whole genome shotgun (WGS) entry which is preliminary data.</text>
</comment>
<reference evidence="1 2" key="1">
    <citation type="submission" date="2020-04" db="EMBL/GenBank/DDBJ databases">
        <title>Perkinsus olseni comparative genomics.</title>
        <authorList>
            <person name="Bogema D.R."/>
        </authorList>
    </citation>
    <scope>NUCLEOTIDE SEQUENCE [LARGE SCALE GENOMIC DNA]</scope>
    <source>
        <strain evidence="1 2">ATCC PRA-207</strain>
    </source>
</reference>
<dbReference type="GO" id="GO:0005506">
    <property type="term" value="F:iron ion binding"/>
    <property type="evidence" value="ECO:0007669"/>
    <property type="project" value="InterPro"/>
</dbReference>
<dbReference type="EMBL" id="JABANO010004337">
    <property type="protein sequence ID" value="KAF4755337.1"/>
    <property type="molecule type" value="Genomic_DNA"/>
</dbReference>
<proteinExistence type="predicted"/>
<dbReference type="AlphaFoldDB" id="A0A7J6UDP1"/>
<dbReference type="SUPFAM" id="SSF48264">
    <property type="entry name" value="Cytochrome P450"/>
    <property type="match status" value="1"/>
</dbReference>
<protein>
    <submittedName>
        <fullName evidence="1">Uncharacterized protein</fullName>
    </submittedName>
</protein>
<accession>A0A7J6UDP1</accession>
<evidence type="ECO:0000313" key="2">
    <source>
        <dbReference type="Proteomes" id="UP000553632"/>
    </source>
</evidence>
<dbReference type="GO" id="GO:0004497">
    <property type="term" value="F:monooxygenase activity"/>
    <property type="evidence" value="ECO:0007669"/>
    <property type="project" value="InterPro"/>
</dbReference>
<dbReference type="Gene3D" id="1.10.630.10">
    <property type="entry name" value="Cytochrome P450"/>
    <property type="match status" value="1"/>
</dbReference>
<dbReference type="GO" id="GO:0016705">
    <property type="term" value="F:oxidoreductase activity, acting on paired donors, with incorporation or reduction of molecular oxygen"/>
    <property type="evidence" value="ECO:0007669"/>
    <property type="project" value="InterPro"/>
</dbReference>
<organism evidence="1 2">
    <name type="scientific">Perkinsus olseni</name>
    <name type="common">Perkinsus atlanticus</name>
    <dbReference type="NCBI Taxonomy" id="32597"/>
    <lineage>
        <taxon>Eukaryota</taxon>
        <taxon>Sar</taxon>
        <taxon>Alveolata</taxon>
        <taxon>Perkinsozoa</taxon>
        <taxon>Perkinsea</taxon>
        <taxon>Perkinsida</taxon>
        <taxon>Perkinsidae</taxon>
        <taxon>Perkinsus</taxon>
    </lineage>
</organism>
<sequence>TMVATLLHKAMICKEEGGTAFQPDQWILPNGQGINRTRLRSHLAFGGGPREYLAIKECVIVVATILRHFDNIRANCDIGKVNGRTRFVQAVEGLELKMKPRGI</sequence>
<name>A0A7J6UDP1_PEROL</name>
<dbReference type="GO" id="GO:0020037">
    <property type="term" value="F:heme binding"/>
    <property type="evidence" value="ECO:0007669"/>
    <property type="project" value="InterPro"/>
</dbReference>
<dbReference type="InterPro" id="IPR036396">
    <property type="entry name" value="Cyt_P450_sf"/>
</dbReference>
<feature type="non-terminal residue" evidence="1">
    <location>
        <position position="103"/>
    </location>
</feature>
<gene>
    <name evidence="1" type="ORF">FOZ63_030841</name>
</gene>
<evidence type="ECO:0000313" key="1">
    <source>
        <dbReference type="EMBL" id="KAF4755337.1"/>
    </source>
</evidence>
<keyword evidence="2" id="KW-1185">Reference proteome</keyword>